<keyword evidence="1" id="KW-0732">Signal</keyword>
<dbReference type="Proteomes" id="UP001355056">
    <property type="component" value="Unassembled WGS sequence"/>
</dbReference>
<dbReference type="PANTHER" id="PTHR37089">
    <property type="entry name" value="PROTEIN U-RELATED"/>
    <property type="match status" value="1"/>
</dbReference>
<evidence type="ECO:0000256" key="1">
    <source>
        <dbReference type="SAM" id="SignalP"/>
    </source>
</evidence>
<accession>A0ABU7YUL0</accession>
<comment type="caution">
    <text evidence="3">The sequence shown here is derived from an EMBL/GenBank/DDBJ whole genome shotgun (WGS) entry which is preliminary data.</text>
</comment>
<feature type="chain" id="PRO_5046237631" evidence="1">
    <location>
        <begin position="25"/>
        <end position="172"/>
    </location>
</feature>
<evidence type="ECO:0000313" key="4">
    <source>
        <dbReference type="Proteomes" id="UP001355056"/>
    </source>
</evidence>
<gene>
    <name evidence="3" type="ORF">SNE34_01185</name>
</gene>
<dbReference type="Pfam" id="PF05229">
    <property type="entry name" value="SCPU"/>
    <property type="match status" value="1"/>
</dbReference>
<organism evidence="3 4">
    <name type="scientific">Novilysobacter erysipheiresistens</name>
    <dbReference type="NCBI Taxonomy" id="1749332"/>
    <lineage>
        <taxon>Bacteria</taxon>
        <taxon>Pseudomonadati</taxon>
        <taxon>Pseudomonadota</taxon>
        <taxon>Gammaproteobacteria</taxon>
        <taxon>Lysobacterales</taxon>
        <taxon>Lysobacteraceae</taxon>
        <taxon>Novilysobacter</taxon>
    </lineage>
</organism>
<feature type="signal peptide" evidence="1">
    <location>
        <begin position="1"/>
        <end position="24"/>
    </location>
</feature>
<dbReference type="SMART" id="SM00972">
    <property type="entry name" value="SCPU"/>
    <property type="match status" value="1"/>
</dbReference>
<name>A0ABU7YUL0_9GAMM</name>
<dbReference type="InterPro" id="IPR007893">
    <property type="entry name" value="Spore_coat_U/FanG"/>
</dbReference>
<dbReference type="InterPro" id="IPR053167">
    <property type="entry name" value="Spore_coat_component"/>
</dbReference>
<dbReference type="RefSeq" id="WP_332613925.1">
    <property type="nucleotide sequence ID" value="NZ_JAXGFP010000001.1"/>
</dbReference>
<dbReference type="EMBL" id="JAXGFP010000001">
    <property type="protein sequence ID" value="MEG3182629.1"/>
    <property type="molecule type" value="Genomic_DNA"/>
</dbReference>
<feature type="domain" description="Spore coat protein U/FanG" evidence="2">
    <location>
        <begin position="28"/>
        <end position="169"/>
    </location>
</feature>
<keyword evidence="4" id="KW-1185">Reference proteome</keyword>
<dbReference type="PANTHER" id="PTHR37089:SF4">
    <property type="entry name" value="EXPORTED PROTEIN"/>
    <property type="match status" value="1"/>
</dbReference>
<evidence type="ECO:0000313" key="3">
    <source>
        <dbReference type="EMBL" id="MEG3182629.1"/>
    </source>
</evidence>
<protein>
    <submittedName>
        <fullName evidence="3">Spore coat U domain-containing protein</fullName>
    </submittedName>
</protein>
<proteinExistence type="predicted"/>
<evidence type="ECO:0000259" key="2">
    <source>
        <dbReference type="Pfam" id="PF05229"/>
    </source>
</evidence>
<reference evidence="3 4" key="1">
    <citation type="journal article" date="2016" name="Int. J. Syst. Evol. Microbiol.">
        <title>Lysobacter erysipheiresistens sp. nov., an antagonist of powdery mildew, isolated from tobacco-cultivated soil.</title>
        <authorList>
            <person name="Xie B."/>
            <person name="Li T."/>
            <person name="Lin X."/>
            <person name="Wang C.J."/>
            <person name="Chen Y.J."/>
            <person name="Liu W.J."/>
            <person name="Zhao Z.W."/>
        </authorList>
    </citation>
    <scope>NUCLEOTIDE SEQUENCE [LARGE SCALE GENOMIC DNA]</scope>
    <source>
        <strain evidence="3 4">RS-LYSO-3</strain>
    </source>
</reference>
<sequence>MNVFKTSLLATALIAAGAVAPANAADNMNFDVTISIDESCDVISTETVAFGVQLASAGTATAQGDVAVQCTVDTAYELALNAGTHSGNDITARQMQIDAGTATIAYQLYQDSANSDVWGETTGIGGNTATGIGTGFGDATFNQVHTVYAEATIIGTEPTGDYSDTITATVTF</sequence>